<dbReference type="Proteomes" id="UP000635606">
    <property type="component" value="Unassembled WGS sequence"/>
</dbReference>
<dbReference type="AlphaFoldDB" id="A0A8J4EI02"/>
<name>A0A8J4EI02_9ACTN</name>
<reference evidence="1" key="1">
    <citation type="submission" date="2021-01" db="EMBL/GenBank/DDBJ databases">
        <title>Whole genome shotgun sequence of Virgisporangium ochraceum NBRC 16418.</title>
        <authorList>
            <person name="Komaki H."/>
            <person name="Tamura T."/>
        </authorList>
    </citation>
    <scope>NUCLEOTIDE SEQUENCE</scope>
    <source>
        <strain evidence="1">NBRC 16418</strain>
    </source>
</reference>
<comment type="caution">
    <text evidence="1">The sequence shown here is derived from an EMBL/GenBank/DDBJ whole genome shotgun (WGS) entry which is preliminary data.</text>
</comment>
<dbReference type="EMBL" id="BOPH01000152">
    <property type="protein sequence ID" value="GIJ75236.1"/>
    <property type="molecule type" value="Genomic_DNA"/>
</dbReference>
<accession>A0A8J4EI02</accession>
<keyword evidence="2" id="KW-1185">Reference proteome</keyword>
<sequence>MTAAAAVLAVGVIVVLVIRDGDDPAAFSVTVSEGAVISGPEPRFAGDPPFRGAGAALGDRALLERAARAWLHKAQEDRSFPAPAESPHRDADEPRWRFAALWAGDRAGGPLVLLYSAGYVVRYQEAAAGRGAVVGEPEPIKRGVANSWSNQPLRLDDDGWLLTDVLRDATVRVVGTGVREERVTDGVLAVRGEALVVVTGSVWLLRRDAAFELVVTDALRAELADDDGARRVARALLAATAERDRYARAPYSQIAADRAPADLLWRGDLPHVGRLTAVVLDPGRTPAVAIGAGTGGALLAQGRRPSSTRSFDTGGRLPAPILAAGWTSGPNGDGPYALVVIGGPEIARLHVRIGTEQRTVAARVAAFSPAELRIPMDANGKLGEPPGAAVYGETADGTAVPVIGGWS</sequence>
<proteinExistence type="predicted"/>
<organism evidence="1 2">
    <name type="scientific">Virgisporangium ochraceum</name>
    <dbReference type="NCBI Taxonomy" id="65505"/>
    <lineage>
        <taxon>Bacteria</taxon>
        <taxon>Bacillati</taxon>
        <taxon>Actinomycetota</taxon>
        <taxon>Actinomycetes</taxon>
        <taxon>Micromonosporales</taxon>
        <taxon>Micromonosporaceae</taxon>
        <taxon>Virgisporangium</taxon>
    </lineage>
</organism>
<protein>
    <submittedName>
        <fullName evidence="1">Uncharacterized protein</fullName>
    </submittedName>
</protein>
<gene>
    <name evidence="1" type="ORF">Voc01_101530</name>
</gene>
<evidence type="ECO:0000313" key="2">
    <source>
        <dbReference type="Proteomes" id="UP000635606"/>
    </source>
</evidence>
<evidence type="ECO:0000313" key="1">
    <source>
        <dbReference type="EMBL" id="GIJ75236.1"/>
    </source>
</evidence>